<evidence type="ECO:0000313" key="3">
    <source>
        <dbReference type="Proteomes" id="UP000009138"/>
    </source>
</evidence>
<reference evidence="2 3" key="1">
    <citation type="journal article" date="2009" name="PLoS Genet.">
        <title>Genomic analysis of the basal lineage fungus Rhizopus oryzae reveals a whole-genome duplication.</title>
        <authorList>
            <person name="Ma L.-J."/>
            <person name="Ibrahim A.S."/>
            <person name="Skory C."/>
            <person name="Grabherr M.G."/>
            <person name="Burger G."/>
            <person name="Butler M."/>
            <person name="Elias M."/>
            <person name="Idnurm A."/>
            <person name="Lang B.F."/>
            <person name="Sone T."/>
            <person name="Abe A."/>
            <person name="Calvo S.E."/>
            <person name="Corrochano L.M."/>
            <person name="Engels R."/>
            <person name="Fu J."/>
            <person name="Hansberg W."/>
            <person name="Kim J.-M."/>
            <person name="Kodira C.D."/>
            <person name="Koehrsen M.J."/>
            <person name="Liu B."/>
            <person name="Miranda-Saavedra D."/>
            <person name="O'Leary S."/>
            <person name="Ortiz-Castellanos L."/>
            <person name="Poulter R."/>
            <person name="Rodriguez-Romero J."/>
            <person name="Ruiz-Herrera J."/>
            <person name="Shen Y.-Q."/>
            <person name="Zeng Q."/>
            <person name="Galagan J."/>
            <person name="Birren B.W."/>
            <person name="Cuomo C.A."/>
            <person name="Wickes B.L."/>
        </authorList>
    </citation>
    <scope>NUCLEOTIDE SEQUENCE [LARGE SCALE GENOMIC DNA]</scope>
    <source>
        <strain evidence="3">RA 99-880 / ATCC MYA-4621 / FGSC 9543 / NRRL 43880</strain>
    </source>
</reference>
<organism evidence="2 3">
    <name type="scientific">Rhizopus delemar (strain RA 99-880 / ATCC MYA-4621 / FGSC 9543 / NRRL 43880)</name>
    <name type="common">Mucormycosis agent</name>
    <name type="synonym">Rhizopus arrhizus var. delemar</name>
    <dbReference type="NCBI Taxonomy" id="246409"/>
    <lineage>
        <taxon>Eukaryota</taxon>
        <taxon>Fungi</taxon>
        <taxon>Fungi incertae sedis</taxon>
        <taxon>Mucoromycota</taxon>
        <taxon>Mucoromycotina</taxon>
        <taxon>Mucoromycetes</taxon>
        <taxon>Mucorales</taxon>
        <taxon>Mucorineae</taxon>
        <taxon>Rhizopodaceae</taxon>
        <taxon>Rhizopus</taxon>
    </lineage>
</organism>
<dbReference type="OrthoDB" id="2405215at2759"/>
<feature type="signal peptide" evidence="1">
    <location>
        <begin position="1"/>
        <end position="21"/>
    </location>
</feature>
<gene>
    <name evidence="2" type="ORF">RO3G_02931</name>
</gene>
<dbReference type="GeneID" id="93609903"/>
<evidence type="ECO:0000256" key="1">
    <source>
        <dbReference type="SAM" id="SignalP"/>
    </source>
</evidence>
<dbReference type="Proteomes" id="UP000009138">
    <property type="component" value="Unassembled WGS sequence"/>
</dbReference>
<dbReference type="InParanoid" id="I1BPU7"/>
<dbReference type="AlphaFoldDB" id="I1BPU7"/>
<sequence length="79" mass="9184">MASIWTFDGTVASIFIVSTLSINPEDNDAYQKQICSEELTYFEAQKDQYEMVTEKARTKQKKPAQKIFNIPSKHEFIVY</sequence>
<feature type="chain" id="PRO_5003637581" evidence="1">
    <location>
        <begin position="22"/>
        <end position="79"/>
    </location>
</feature>
<dbReference type="VEuPathDB" id="FungiDB:RO3G_02931"/>
<keyword evidence="3" id="KW-1185">Reference proteome</keyword>
<protein>
    <submittedName>
        <fullName evidence="2">Uncharacterized protein</fullName>
    </submittedName>
</protein>
<name>I1BPU7_RHIO9</name>
<dbReference type="RefSeq" id="XP_067513623.1">
    <property type="nucleotide sequence ID" value="XM_067657522.1"/>
</dbReference>
<evidence type="ECO:0000313" key="2">
    <source>
        <dbReference type="EMBL" id="EIE78227.1"/>
    </source>
</evidence>
<dbReference type="EMBL" id="CH476733">
    <property type="protein sequence ID" value="EIE78227.1"/>
    <property type="molecule type" value="Genomic_DNA"/>
</dbReference>
<proteinExistence type="predicted"/>
<accession>I1BPU7</accession>
<keyword evidence="1" id="KW-0732">Signal</keyword>